<gene>
    <name evidence="9" type="ORF">TREES_T100007476</name>
</gene>
<proteinExistence type="predicted"/>
<dbReference type="AlphaFoldDB" id="L9L065"/>
<keyword evidence="4 6" id="KW-0472">Membrane</keyword>
<feature type="domain" description="Ig-like" evidence="8">
    <location>
        <begin position="36"/>
        <end position="153"/>
    </location>
</feature>
<dbReference type="PROSITE" id="PS50835">
    <property type="entry name" value="IG_LIKE"/>
    <property type="match status" value="1"/>
</dbReference>
<keyword evidence="5" id="KW-1015">Disulfide bond</keyword>
<evidence type="ECO:0000256" key="6">
    <source>
        <dbReference type="SAM" id="Phobius"/>
    </source>
</evidence>
<keyword evidence="3 7" id="KW-0732">Signal</keyword>
<dbReference type="InterPro" id="IPR007110">
    <property type="entry name" value="Ig-like_dom"/>
</dbReference>
<name>L9L065_TUPCH</name>
<reference evidence="10" key="1">
    <citation type="submission" date="2012-07" db="EMBL/GenBank/DDBJ databases">
        <title>Genome of the Chinese tree shrew, a rising model animal genetically related to primates.</title>
        <authorList>
            <person name="Zhang G."/>
            <person name="Fan Y."/>
            <person name="Yao Y."/>
            <person name="Huang Z."/>
        </authorList>
    </citation>
    <scope>NUCLEOTIDE SEQUENCE [LARGE SCALE GENOMIC DNA]</scope>
</reference>
<evidence type="ECO:0000256" key="7">
    <source>
        <dbReference type="SAM" id="SignalP"/>
    </source>
</evidence>
<feature type="chain" id="PRO_5004000336" evidence="7">
    <location>
        <begin position="25"/>
        <end position="238"/>
    </location>
</feature>
<keyword evidence="2 6" id="KW-0812">Transmembrane</keyword>
<comment type="subcellular location">
    <subcellularLocation>
        <location evidence="1">Membrane</location>
    </subcellularLocation>
</comment>
<evidence type="ECO:0000313" key="10">
    <source>
        <dbReference type="Proteomes" id="UP000011518"/>
    </source>
</evidence>
<dbReference type="PANTHER" id="PTHR11860:SF103">
    <property type="entry name" value="CMRF35-LIKE MOLECULE 7"/>
    <property type="match status" value="1"/>
</dbReference>
<dbReference type="GO" id="GO:0005886">
    <property type="term" value="C:plasma membrane"/>
    <property type="evidence" value="ECO:0007669"/>
    <property type="project" value="TreeGrafter"/>
</dbReference>
<protein>
    <submittedName>
        <fullName evidence="9">CMRF35-like molecule 7</fullName>
    </submittedName>
</protein>
<organism evidence="9 10">
    <name type="scientific">Tupaia chinensis</name>
    <name type="common">Chinese tree shrew</name>
    <name type="synonym">Tupaia belangeri chinensis</name>
    <dbReference type="NCBI Taxonomy" id="246437"/>
    <lineage>
        <taxon>Eukaryota</taxon>
        <taxon>Metazoa</taxon>
        <taxon>Chordata</taxon>
        <taxon>Craniata</taxon>
        <taxon>Vertebrata</taxon>
        <taxon>Euteleostomi</taxon>
        <taxon>Mammalia</taxon>
        <taxon>Eutheria</taxon>
        <taxon>Euarchontoglires</taxon>
        <taxon>Scandentia</taxon>
        <taxon>Tupaiidae</taxon>
        <taxon>Tupaia</taxon>
    </lineage>
</organism>
<dbReference type="CDD" id="cd05716">
    <property type="entry name" value="IgV_pIgR_like"/>
    <property type="match status" value="1"/>
</dbReference>
<evidence type="ECO:0000256" key="4">
    <source>
        <dbReference type="ARBA" id="ARBA00023136"/>
    </source>
</evidence>
<dbReference type="FunFam" id="2.60.40.10:FF:000370">
    <property type="entry name" value="CMRF35-like molecule 1"/>
    <property type="match status" value="1"/>
</dbReference>
<dbReference type="InterPro" id="IPR013106">
    <property type="entry name" value="Ig_V-set"/>
</dbReference>
<evidence type="ECO:0000256" key="5">
    <source>
        <dbReference type="ARBA" id="ARBA00023157"/>
    </source>
</evidence>
<evidence type="ECO:0000259" key="8">
    <source>
        <dbReference type="PROSITE" id="PS50835"/>
    </source>
</evidence>
<dbReference type="InterPro" id="IPR003599">
    <property type="entry name" value="Ig_sub"/>
</dbReference>
<dbReference type="SUPFAM" id="SSF48726">
    <property type="entry name" value="Immunoglobulin"/>
    <property type="match status" value="1"/>
</dbReference>
<dbReference type="InterPro" id="IPR036179">
    <property type="entry name" value="Ig-like_dom_sf"/>
</dbReference>
<evidence type="ECO:0000256" key="2">
    <source>
        <dbReference type="ARBA" id="ARBA00022692"/>
    </source>
</evidence>
<dbReference type="InParanoid" id="L9L065"/>
<evidence type="ECO:0000313" key="9">
    <source>
        <dbReference type="EMBL" id="ELW68348.1"/>
    </source>
</evidence>
<dbReference type="Gene3D" id="2.60.40.10">
    <property type="entry name" value="Immunoglobulins"/>
    <property type="match status" value="1"/>
</dbReference>
<dbReference type="Pfam" id="PF07686">
    <property type="entry name" value="V-set"/>
    <property type="match status" value="1"/>
</dbReference>
<dbReference type="SMART" id="SM00409">
    <property type="entry name" value="IG"/>
    <property type="match status" value="1"/>
</dbReference>
<dbReference type="PANTHER" id="PTHR11860">
    <property type="entry name" value="POLYMERIC-IMMUNOGLOBULIN RECEPTOR"/>
    <property type="match status" value="1"/>
</dbReference>
<dbReference type="InterPro" id="IPR013783">
    <property type="entry name" value="Ig-like_fold"/>
</dbReference>
<feature type="transmembrane region" description="Helical" evidence="6">
    <location>
        <begin position="187"/>
        <end position="208"/>
    </location>
</feature>
<dbReference type="FunCoup" id="L9L065">
    <property type="interactions" value="439"/>
</dbReference>
<dbReference type="eggNOG" id="ENOG502S7MA">
    <property type="taxonomic scope" value="Eukaryota"/>
</dbReference>
<dbReference type="GO" id="GO:0004888">
    <property type="term" value="F:transmembrane signaling receptor activity"/>
    <property type="evidence" value="ECO:0007669"/>
    <property type="project" value="TreeGrafter"/>
</dbReference>
<evidence type="ECO:0000256" key="3">
    <source>
        <dbReference type="ARBA" id="ARBA00022729"/>
    </source>
</evidence>
<reference evidence="10" key="2">
    <citation type="journal article" date="2013" name="Nat. Commun.">
        <title>Genome of the Chinese tree shrew.</title>
        <authorList>
            <person name="Fan Y."/>
            <person name="Huang Z.Y."/>
            <person name="Cao C.C."/>
            <person name="Chen C.S."/>
            <person name="Chen Y.X."/>
            <person name="Fan D.D."/>
            <person name="He J."/>
            <person name="Hou H.L."/>
            <person name="Hu L."/>
            <person name="Hu X.T."/>
            <person name="Jiang X.T."/>
            <person name="Lai R."/>
            <person name="Lang Y.S."/>
            <person name="Liang B."/>
            <person name="Liao S.G."/>
            <person name="Mu D."/>
            <person name="Ma Y.Y."/>
            <person name="Niu Y.Y."/>
            <person name="Sun X.Q."/>
            <person name="Xia J.Q."/>
            <person name="Xiao J."/>
            <person name="Xiong Z.Q."/>
            <person name="Xu L."/>
            <person name="Yang L."/>
            <person name="Zhang Y."/>
            <person name="Zhao W."/>
            <person name="Zhao X.D."/>
            <person name="Zheng Y.T."/>
            <person name="Zhou J.M."/>
            <person name="Zhu Y.B."/>
            <person name="Zhang G.J."/>
            <person name="Wang J."/>
            <person name="Yao Y.G."/>
        </authorList>
    </citation>
    <scope>NUCLEOTIDE SEQUENCE [LARGE SCALE GENOMIC DNA]</scope>
</reference>
<keyword evidence="6" id="KW-1133">Transmembrane helix</keyword>
<keyword evidence="10" id="KW-1185">Reference proteome</keyword>
<feature type="signal peptide" evidence="7">
    <location>
        <begin position="1"/>
        <end position="24"/>
    </location>
</feature>
<accession>L9L065</accession>
<evidence type="ECO:0000256" key="1">
    <source>
        <dbReference type="ARBA" id="ARBA00004370"/>
    </source>
</evidence>
<dbReference type="EMBL" id="KB320577">
    <property type="protein sequence ID" value="ELW68348.1"/>
    <property type="molecule type" value="Genomic_DNA"/>
</dbReference>
<sequence>MTTRNGAAWLSSALLLLHVPGQKGKGQGDSTMWLPPALLLLSLPGCFSIEGPGCMKGSEKGSVTVQCRYDAGWETYKKWWCRGASWEWCSILVRTQGSEQEEKSGRVSIRDNWRARQFTVTMELLRQDDAGTYWCGIQKFGTDLGARVKVIVEPEGKATTPRSPPEQLVMPTTSSAVTLMSFQRTHYVLLVFVKVPILLVLVGAVLWLKGSRRVPENRWEQPVYINLHSEILTNGPAP</sequence>
<dbReference type="STRING" id="246437.L9L065"/>
<dbReference type="InterPro" id="IPR050671">
    <property type="entry name" value="CD300_family_receptors"/>
</dbReference>
<dbReference type="Proteomes" id="UP000011518">
    <property type="component" value="Unassembled WGS sequence"/>
</dbReference>